<dbReference type="Proteomes" id="UP000708576">
    <property type="component" value="Unassembled WGS sequence"/>
</dbReference>
<evidence type="ECO:0000256" key="1">
    <source>
        <dbReference type="SAM" id="SignalP"/>
    </source>
</evidence>
<name>A0ABS5K284_9BACT</name>
<dbReference type="Gene3D" id="3.30.1150.10">
    <property type="match status" value="1"/>
</dbReference>
<sequence length="239" mass="27531">MKKLTSIIFAIVILKSICLAQGIDSTDLDFGTDSLYNLQLELKAKQGNKSDCEFAIINANKDFKNNSFSLHSPAFFGDCSYCAVLNQDYNIDWLFENDLFSNEYYRCYDSIMIINLIQKHGYDIFEATRIKVDRLESTDNWISNAEFIGGQNELLKFITTRLSIDSIDMTYGINTKLYIILEIDTTGKAINPIIKKGIGENTDKRVIEIINEMPYWKPAYLYGNPIRQQYIIPINIDYQ</sequence>
<feature type="signal peptide" evidence="1">
    <location>
        <begin position="1"/>
        <end position="20"/>
    </location>
</feature>
<accession>A0ABS5K284</accession>
<evidence type="ECO:0000313" key="3">
    <source>
        <dbReference type="Proteomes" id="UP000708576"/>
    </source>
</evidence>
<evidence type="ECO:0000313" key="2">
    <source>
        <dbReference type="EMBL" id="MBS2101280.1"/>
    </source>
</evidence>
<keyword evidence="3" id="KW-1185">Reference proteome</keyword>
<dbReference type="EMBL" id="JAGUCO010000071">
    <property type="protein sequence ID" value="MBS2101280.1"/>
    <property type="molecule type" value="Genomic_DNA"/>
</dbReference>
<proteinExistence type="predicted"/>
<comment type="caution">
    <text evidence="2">The sequence shown here is derived from an EMBL/GenBank/DDBJ whole genome shotgun (WGS) entry which is preliminary data.</text>
</comment>
<protein>
    <recommendedName>
        <fullName evidence="4">TonB C-terminal domain-containing protein</fullName>
    </recommendedName>
</protein>
<keyword evidence="1" id="KW-0732">Signal</keyword>
<feature type="chain" id="PRO_5046778642" description="TonB C-terminal domain-containing protein" evidence="1">
    <location>
        <begin position="21"/>
        <end position="239"/>
    </location>
</feature>
<evidence type="ECO:0008006" key="4">
    <source>
        <dbReference type="Google" id="ProtNLM"/>
    </source>
</evidence>
<organism evidence="2 3">
    <name type="scientific">Carboxylicivirga linearis</name>
    <dbReference type="NCBI Taxonomy" id="1628157"/>
    <lineage>
        <taxon>Bacteria</taxon>
        <taxon>Pseudomonadati</taxon>
        <taxon>Bacteroidota</taxon>
        <taxon>Bacteroidia</taxon>
        <taxon>Marinilabiliales</taxon>
        <taxon>Marinilabiliaceae</taxon>
        <taxon>Carboxylicivirga</taxon>
    </lineage>
</organism>
<reference evidence="2 3" key="1">
    <citation type="journal article" date="2015" name="Int. J. Syst. Evol. Microbiol.">
        <title>Carboxylicivirga linearis sp. nov., isolated from a sea cucumber culture pond.</title>
        <authorList>
            <person name="Wang F.Q."/>
            <person name="Zhou Y.X."/>
            <person name="Lin X.Z."/>
            <person name="Chen G.J."/>
            <person name="Du Z.J."/>
        </authorList>
    </citation>
    <scope>NUCLEOTIDE SEQUENCE [LARGE SCALE GENOMIC DNA]</scope>
    <source>
        <strain evidence="2 3">FB218</strain>
    </source>
</reference>
<dbReference type="RefSeq" id="WP_212220760.1">
    <property type="nucleotide sequence ID" value="NZ_JAGUCO010000071.1"/>
</dbReference>
<gene>
    <name evidence="2" type="ORF">KEM10_23545</name>
</gene>